<gene>
    <name evidence="10" type="ORF">FB468_1266</name>
</gene>
<name>A0A542Y593_9MICO</name>
<dbReference type="InterPro" id="IPR052157">
    <property type="entry name" value="BCAA_transport_permease"/>
</dbReference>
<dbReference type="OrthoDB" id="9807115at2"/>
<evidence type="ECO:0000256" key="6">
    <source>
        <dbReference type="ARBA" id="ARBA00022989"/>
    </source>
</evidence>
<reference evidence="10 11" key="1">
    <citation type="submission" date="2019-06" db="EMBL/GenBank/DDBJ databases">
        <title>Sequencing the genomes of 1000 actinobacteria strains.</title>
        <authorList>
            <person name="Klenk H.-P."/>
        </authorList>
    </citation>
    <scope>NUCLEOTIDE SEQUENCE [LARGE SCALE GENOMIC DNA]</scope>
    <source>
        <strain evidence="10 11">DSM 8803</strain>
    </source>
</reference>
<dbReference type="GO" id="GO:0022857">
    <property type="term" value="F:transmembrane transporter activity"/>
    <property type="evidence" value="ECO:0007669"/>
    <property type="project" value="InterPro"/>
</dbReference>
<keyword evidence="11" id="KW-1185">Reference proteome</keyword>
<evidence type="ECO:0000256" key="7">
    <source>
        <dbReference type="ARBA" id="ARBA00023136"/>
    </source>
</evidence>
<evidence type="ECO:0000256" key="1">
    <source>
        <dbReference type="ARBA" id="ARBA00004651"/>
    </source>
</evidence>
<evidence type="ECO:0000256" key="8">
    <source>
        <dbReference type="ARBA" id="ARBA00037998"/>
    </source>
</evidence>
<comment type="subcellular location">
    <subcellularLocation>
        <location evidence="1">Cell membrane</location>
        <topology evidence="1">Multi-pass membrane protein</topology>
    </subcellularLocation>
</comment>
<feature type="transmembrane region" description="Helical" evidence="9">
    <location>
        <begin position="34"/>
        <end position="51"/>
    </location>
</feature>
<dbReference type="AlphaFoldDB" id="A0A542Y593"/>
<dbReference type="PANTHER" id="PTHR11795">
    <property type="entry name" value="BRANCHED-CHAIN AMINO ACID TRANSPORT SYSTEM PERMEASE PROTEIN LIVH"/>
    <property type="match status" value="1"/>
</dbReference>
<dbReference type="InterPro" id="IPR001851">
    <property type="entry name" value="ABC_transp_permease"/>
</dbReference>
<evidence type="ECO:0000313" key="10">
    <source>
        <dbReference type="EMBL" id="TQL43248.1"/>
    </source>
</evidence>
<keyword evidence="7 9" id="KW-0472">Membrane</keyword>
<keyword evidence="2" id="KW-0813">Transport</keyword>
<feature type="transmembrane region" description="Helical" evidence="9">
    <location>
        <begin position="193"/>
        <end position="214"/>
    </location>
</feature>
<dbReference type="GO" id="GO:0006865">
    <property type="term" value="P:amino acid transport"/>
    <property type="evidence" value="ECO:0007669"/>
    <property type="project" value="UniProtKB-KW"/>
</dbReference>
<feature type="transmembrane region" description="Helical" evidence="9">
    <location>
        <begin position="261"/>
        <end position="281"/>
    </location>
</feature>
<evidence type="ECO:0000256" key="4">
    <source>
        <dbReference type="ARBA" id="ARBA00022692"/>
    </source>
</evidence>
<feature type="transmembrane region" description="Helical" evidence="9">
    <location>
        <begin position="226"/>
        <end position="255"/>
    </location>
</feature>
<dbReference type="GO" id="GO:0005886">
    <property type="term" value="C:plasma membrane"/>
    <property type="evidence" value="ECO:0007669"/>
    <property type="project" value="UniProtKB-SubCell"/>
</dbReference>
<dbReference type="PANTHER" id="PTHR11795:SF442">
    <property type="entry name" value="ABC TRANSPORTER ATP-BINDING PROTEIN"/>
    <property type="match status" value="1"/>
</dbReference>
<sequence>MSALVLTLITGVGLGALYFLVASGLSLIYGLMHVLNFAHGAFLTLAAFIGWRTAQALGTDSWFALIVSVLVGALVGAVFATLTELLLIRPLYERHIEQVLVTVGLSFAAIALFEGIWGSDPITVAGPAWLKQTTLVLGAKIPNVYWILILAAALVLTALVLFLKKTRYGVIIRAGVENRAMVTALGIDVRKAFTLVFAIGGAAAGIGGVLAMHYMTFVSAHLGQTLLIFAFIVTVVGGLGSLAGAAVASVLVAVLQQFANFYLGGTGDFIVVILLAVVLLVRPRGLMGRKVAQ</sequence>
<feature type="transmembrane region" description="Helical" evidence="9">
    <location>
        <begin position="99"/>
        <end position="117"/>
    </location>
</feature>
<keyword evidence="5" id="KW-0029">Amino-acid transport</keyword>
<evidence type="ECO:0000256" key="9">
    <source>
        <dbReference type="SAM" id="Phobius"/>
    </source>
</evidence>
<evidence type="ECO:0000256" key="3">
    <source>
        <dbReference type="ARBA" id="ARBA00022475"/>
    </source>
</evidence>
<comment type="caution">
    <text evidence="10">The sequence shown here is derived from an EMBL/GenBank/DDBJ whole genome shotgun (WGS) entry which is preliminary data.</text>
</comment>
<evidence type="ECO:0000256" key="5">
    <source>
        <dbReference type="ARBA" id="ARBA00022970"/>
    </source>
</evidence>
<feature type="transmembrane region" description="Helical" evidence="9">
    <location>
        <begin position="144"/>
        <end position="163"/>
    </location>
</feature>
<protein>
    <submittedName>
        <fullName evidence="10">Amino acid/amide ABC transporter membrane protein 1 (HAAT family)</fullName>
    </submittedName>
</protein>
<keyword evidence="4 9" id="KW-0812">Transmembrane</keyword>
<dbReference type="RefSeq" id="WP_141886596.1">
    <property type="nucleotide sequence ID" value="NZ_BAAAUY010000010.1"/>
</dbReference>
<comment type="similarity">
    <text evidence="8">Belongs to the binding-protein-dependent transport system permease family. LivHM subfamily.</text>
</comment>
<evidence type="ECO:0000256" key="2">
    <source>
        <dbReference type="ARBA" id="ARBA00022448"/>
    </source>
</evidence>
<dbReference type="CDD" id="cd06582">
    <property type="entry name" value="TM_PBP1_LivH_like"/>
    <property type="match status" value="1"/>
</dbReference>
<proteinExistence type="inferred from homology"/>
<organism evidence="10 11">
    <name type="scientific">Leucobacter komagatae</name>
    <dbReference type="NCBI Taxonomy" id="55969"/>
    <lineage>
        <taxon>Bacteria</taxon>
        <taxon>Bacillati</taxon>
        <taxon>Actinomycetota</taxon>
        <taxon>Actinomycetes</taxon>
        <taxon>Micrococcales</taxon>
        <taxon>Microbacteriaceae</taxon>
        <taxon>Leucobacter</taxon>
    </lineage>
</organism>
<dbReference type="EMBL" id="VFON01000001">
    <property type="protein sequence ID" value="TQL43248.1"/>
    <property type="molecule type" value="Genomic_DNA"/>
</dbReference>
<keyword evidence="6 9" id="KW-1133">Transmembrane helix</keyword>
<feature type="transmembrane region" description="Helical" evidence="9">
    <location>
        <begin position="6"/>
        <end position="27"/>
    </location>
</feature>
<evidence type="ECO:0000313" key="11">
    <source>
        <dbReference type="Proteomes" id="UP000319094"/>
    </source>
</evidence>
<feature type="transmembrane region" description="Helical" evidence="9">
    <location>
        <begin position="63"/>
        <end position="87"/>
    </location>
</feature>
<accession>A0A542Y593</accession>
<dbReference type="Pfam" id="PF02653">
    <property type="entry name" value="BPD_transp_2"/>
    <property type="match status" value="1"/>
</dbReference>
<keyword evidence="3" id="KW-1003">Cell membrane</keyword>
<dbReference type="Proteomes" id="UP000319094">
    <property type="component" value="Unassembled WGS sequence"/>
</dbReference>